<dbReference type="Proteomes" id="UP001141806">
    <property type="component" value="Unassembled WGS sequence"/>
</dbReference>
<dbReference type="EMBL" id="JAMYWD010000010">
    <property type="protein sequence ID" value="KAJ4958875.1"/>
    <property type="molecule type" value="Genomic_DNA"/>
</dbReference>
<evidence type="ECO:0000313" key="8">
    <source>
        <dbReference type="EMBL" id="KAJ4958875.1"/>
    </source>
</evidence>
<dbReference type="GO" id="GO:0005524">
    <property type="term" value="F:ATP binding"/>
    <property type="evidence" value="ECO:0007669"/>
    <property type="project" value="UniProtKB-UniRule"/>
</dbReference>
<name>A0A9Q0H433_9MAGN</name>
<feature type="domain" description="Bulb-type lectin" evidence="7">
    <location>
        <begin position="19"/>
        <end position="139"/>
    </location>
</feature>
<dbReference type="InterPro" id="IPR001480">
    <property type="entry name" value="Bulb-type_lectin_dom"/>
</dbReference>
<organism evidence="8 9">
    <name type="scientific">Protea cynaroides</name>
    <dbReference type="NCBI Taxonomy" id="273540"/>
    <lineage>
        <taxon>Eukaryota</taxon>
        <taxon>Viridiplantae</taxon>
        <taxon>Streptophyta</taxon>
        <taxon>Embryophyta</taxon>
        <taxon>Tracheophyta</taxon>
        <taxon>Spermatophyta</taxon>
        <taxon>Magnoliopsida</taxon>
        <taxon>Proteales</taxon>
        <taxon>Proteaceae</taxon>
        <taxon>Protea</taxon>
    </lineage>
</organism>
<keyword evidence="3" id="KW-0067">ATP-binding</keyword>
<dbReference type="InterPro" id="IPR051343">
    <property type="entry name" value="G-type_lectin_kinases/EP1-like"/>
</dbReference>
<dbReference type="Pfam" id="PF01453">
    <property type="entry name" value="B_lectin"/>
    <property type="match status" value="1"/>
</dbReference>
<evidence type="ECO:0000256" key="1">
    <source>
        <dbReference type="ARBA" id="ARBA00022536"/>
    </source>
</evidence>
<sequence>MAYVLPHLLWFLLFLIPVSTSAQSHRNITLGSSLSTHDEFPFRESLSVWRIYLFLVAIWFQNVPDNTIVWTTNQGDPVKKGSKIELTDSGIALIYNQGNDIWSAKSTDNSLATSAAMLHTLETLSLRNKDSSIIWSCFANPTDTMLPSQVLDRGSKPTSWLTEGNYSARRFEIHFQADGNLVFYTTAWPTEGTYDPYLASDTVGTGSQSIFNQSGYIYSVSSYVPSNICTTIRSEIGGGACGFNSYCKLDEEQRPRCECPPGYVHLDAINKFNGCGPNFTTQSCEEDGSKEDIEFQMEEIPSTDWPLADYEHFEGNTHQVSNTVGVNLHCFTYKNLEDATDGFKEEVGGGGGSTVYKGALQFDSMKIVAIKRLDKNILLDDNFAARICDFGLAKLLKIDQTQTTIGVRGTRGYVAPEWFKNMPITAKVDVYSFGVVLLEIICCWKNVESMMDGEDKEILSEWAYECYKEGNLHLLMGNDEDAICDRKKLERFIMIAIWCIQEDPSLRLLRLEIVPPDCDLSNLQSQKLNKRVGRLSPEYTPMPKSDSQCKQSGDSRKLSPV</sequence>
<keyword evidence="1" id="KW-0245">EGF-like domain</keyword>
<gene>
    <name evidence="8" type="ORF">NE237_025986</name>
</gene>
<feature type="signal peptide" evidence="5">
    <location>
        <begin position="1"/>
        <end position="22"/>
    </location>
</feature>
<keyword evidence="2 5" id="KW-0732">Signal</keyword>
<evidence type="ECO:0000259" key="6">
    <source>
        <dbReference type="PROSITE" id="PS50011"/>
    </source>
</evidence>
<dbReference type="InterPro" id="IPR036426">
    <property type="entry name" value="Bulb-type_lectin_dom_sf"/>
</dbReference>
<evidence type="ECO:0000256" key="3">
    <source>
        <dbReference type="PROSITE-ProRule" id="PRU10141"/>
    </source>
</evidence>
<evidence type="ECO:0000313" key="9">
    <source>
        <dbReference type="Proteomes" id="UP001141806"/>
    </source>
</evidence>
<dbReference type="SUPFAM" id="SSF51110">
    <property type="entry name" value="alpha-D-mannose-specific plant lectins"/>
    <property type="match status" value="1"/>
</dbReference>
<feature type="region of interest" description="Disordered" evidence="4">
    <location>
        <begin position="534"/>
        <end position="561"/>
    </location>
</feature>
<accession>A0A9Q0H433</accession>
<protein>
    <submittedName>
        <fullName evidence="8">Uncharacterized protein</fullName>
    </submittedName>
</protein>
<comment type="caution">
    <text evidence="8">The sequence shown here is derived from an EMBL/GenBank/DDBJ whole genome shotgun (WGS) entry which is preliminary data.</text>
</comment>
<evidence type="ECO:0000256" key="5">
    <source>
        <dbReference type="SAM" id="SignalP"/>
    </source>
</evidence>
<dbReference type="SMART" id="SM00220">
    <property type="entry name" value="S_TKc"/>
    <property type="match status" value="1"/>
</dbReference>
<dbReference type="PROSITE" id="PS50011">
    <property type="entry name" value="PROTEIN_KINASE_DOM"/>
    <property type="match status" value="1"/>
</dbReference>
<keyword evidence="9" id="KW-1185">Reference proteome</keyword>
<feature type="chain" id="PRO_5040289813" evidence="5">
    <location>
        <begin position="23"/>
        <end position="561"/>
    </location>
</feature>
<dbReference type="Pfam" id="PF00069">
    <property type="entry name" value="Pkinase"/>
    <property type="match status" value="1"/>
</dbReference>
<dbReference type="SUPFAM" id="SSF56112">
    <property type="entry name" value="Protein kinase-like (PK-like)"/>
    <property type="match status" value="1"/>
</dbReference>
<dbReference type="Gene3D" id="1.10.510.10">
    <property type="entry name" value="Transferase(Phosphotransferase) domain 1"/>
    <property type="match status" value="1"/>
</dbReference>
<evidence type="ECO:0000259" key="7">
    <source>
        <dbReference type="PROSITE" id="PS50927"/>
    </source>
</evidence>
<evidence type="ECO:0000256" key="2">
    <source>
        <dbReference type="ARBA" id="ARBA00022729"/>
    </source>
</evidence>
<proteinExistence type="predicted"/>
<dbReference type="PROSITE" id="PS00107">
    <property type="entry name" value="PROTEIN_KINASE_ATP"/>
    <property type="match status" value="1"/>
</dbReference>
<dbReference type="Gene3D" id="2.90.10.10">
    <property type="entry name" value="Bulb-type lectin domain"/>
    <property type="match status" value="2"/>
</dbReference>
<dbReference type="PANTHER" id="PTHR47976">
    <property type="entry name" value="G-TYPE LECTIN S-RECEPTOR-LIKE SERINE/THREONINE-PROTEIN KINASE SD2-5"/>
    <property type="match status" value="1"/>
</dbReference>
<feature type="binding site" evidence="3">
    <location>
        <position position="371"/>
    </location>
    <ligand>
        <name>ATP</name>
        <dbReference type="ChEBI" id="CHEBI:30616"/>
    </ligand>
</feature>
<dbReference type="AlphaFoldDB" id="A0A9Q0H433"/>
<dbReference type="PANTHER" id="PTHR47976:SF108">
    <property type="entry name" value="G-TYPE LECTIN S-RECEPTOR-LIKE SERINE_THREONINE-PROTEIN KINASE LECRK1"/>
    <property type="match status" value="1"/>
</dbReference>
<dbReference type="GO" id="GO:0004672">
    <property type="term" value="F:protein kinase activity"/>
    <property type="evidence" value="ECO:0007669"/>
    <property type="project" value="InterPro"/>
</dbReference>
<reference evidence="8" key="1">
    <citation type="journal article" date="2023" name="Plant J.">
        <title>The genome of the king protea, Protea cynaroides.</title>
        <authorList>
            <person name="Chang J."/>
            <person name="Duong T.A."/>
            <person name="Schoeman C."/>
            <person name="Ma X."/>
            <person name="Roodt D."/>
            <person name="Barker N."/>
            <person name="Li Z."/>
            <person name="Van de Peer Y."/>
            <person name="Mizrachi E."/>
        </authorList>
    </citation>
    <scope>NUCLEOTIDE SEQUENCE</scope>
    <source>
        <tissue evidence="8">Young leaves</tissue>
    </source>
</reference>
<dbReference type="SMART" id="SM00108">
    <property type="entry name" value="B_lectin"/>
    <property type="match status" value="1"/>
</dbReference>
<dbReference type="InterPro" id="IPR000719">
    <property type="entry name" value="Prot_kinase_dom"/>
</dbReference>
<keyword evidence="3" id="KW-0547">Nucleotide-binding</keyword>
<dbReference type="InterPro" id="IPR011009">
    <property type="entry name" value="Kinase-like_dom_sf"/>
</dbReference>
<feature type="domain" description="Protein kinase" evidence="6">
    <location>
        <begin position="230"/>
        <end position="523"/>
    </location>
</feature>
<dbReference type="InterPro" id="IPR017441">
    <property type="entry name" value="Protein_kinase_ATP_BS"/>
</dbReference>
<evidence type="ECO:0000256" key="4">
    <source>
        <dbReference type="SAM" id="MobiDB-lite"/>
    </source>
</evidence>
<dbReference type="OrthoDB" id="1930390at2759"/>
<dbReference type="PROSITE" id="PS50927">
    <property type="entry name" value="BULB_LECTIN"/>
    <property type="match status" value="1"/>
</dbReference>